<reference evidence="1 2" key="1">
    <citation type="submission" date="2020-05" db="EMBL/GenBank/DDBJ databases">
        <authorList>
            <person name="Whitworth D."/>
        </authorList>
    </citation>
    <scope>NUCLEOTIDE SEQUENCE [LARGE SCALE GENOMIC DNA]</scope>
    <source>
        <strain evidence="1 2">CA046A</strain>
    </source>
</reference>
<proteinExistence type="predicted"/>
<evidence type="ECO:0000313" key="2">
    <source>
        <dbReference type="Proteomes" id="UP000528460"/>
    </source>
</evidence>
<dbReference type="EMBL" id="JABFJW010000019">
    <property type="protein sequence ID" value="NOK08235.1"/>
    <property type="molecule type" value="Genomic_DNA"/>
</dbReference>
<dbReference type="AlphaFoldDB" id="A0A7Y4JNF9"/>
<protein>
    <submittedName>
        <fullName evidence="1">Uncharacterized protein</fullName>
    </submittedName>
</protein>
<dbReference type="RefSeq" id="WP_171412498.1">
    <property type="nucleotide sequence ID" value="NZ_JABFJW010000019.1"/>
</dbReference>
<accession>A0A7Y4JNF9</accession>
<name>A0A7Y4JNF9_9BACT</name>
<gene>
    <name evidence="1" type="ORF">HNS30_04185</name>
</gene>
<dbReference type="Proteomes" id="UP000528460">
    <property type="component" value="Unassembled WGS sequence"/>
</dbReference>
<sequence>MAKFVGSNEFYARAAQLGHSRAEIDSKGHQATTVVVQSMQELKKLVQPQDPKAREARQAMLDAVANASAGQELPLEHHVNGYLFGTRELSAEHEAHCAESFPLTLALVSMGTGTLPPGETLIGPNGNPVVWNYDTLNIPDGSWITTQTTNFTLNVTRLVMQYTPS</sequence>
<comment type="caution">
    <text evidence="1">The sequence shown here is derived from an EMBL/GenBank/DDBJ whole genome shotgun (WGS) entry which is preliminary data.</text>
</comment>
<organism evidence="1 2">
    <name type="scientific">Corallococcus exercitus</name>
    <dbReference type="NCBI Taxonomy" id="2316736"/>
    <lineage>
        <taxon>Bacteria</taxon>
        <taxon>Pseudomonadati</taxon>
        <taxon>Myxococcota</taxon>
        <taxon>Myxococcia</taxon>
        <taxon>Myxococcales</taxon>
        <taxon>Cystobacterineae</taxon>
        <taxon>Myxococcaceae</taxon>
        <taxon>Corallococcus</taxon>
    </lineage>
</organism>
<evidence type="ECO:0000313" key="1">
    <source>
        <dbReference type="EMBL" id="NOK08235.1"/>
    </source>
</evidence>